<dbReference type="PANTHER" id="PTHR43859">
    <property type="entry name" value="ACYL-ACTIVATING ENZYME"/>
    <property type="match status" value="1"/>
</dbReference>
<gene>
    <name evidence="6" type="primary">fadD3_1</name>
    <name evidence="6" type="ORF">SRABI133_04702</name>
</gene>
<dbReference type="EC" id="6.2.1.41" evidence="6"/>
<evidence type="ECO:0000256" key="2">
    <source>
        <dbReference type="ARBA" id="ARBA00022598"/>
    </source>
</evidence>
<dbReference type="FunFam" id="3.30.300.30:FF:000008">
    <property type="entry name" value="2,3-dihydroxybenzoate-AMP ligase"/>
    <property type="match status" value="1"/>
</dbReference>
<evidence type="ECO:0000259" key="5">
    <source>
        <dbReference type="Pfam" id="PF13193"/>
    </source>
</evidence>
<evidence type="ECO:0000256" key="4">
    <source>
        <dbReference type="ARBA" id="ARBA00023098"/>
    </source>
</evidence>
<organism evidence="6 7">
    <name type="scientific">Peribacillus simplex</name>
    <dbReference type="NCBI Taxonomy" id="1478"/>
    <lineage>
        <taxon>Bacteria</taxon>
        <taxon>Bacillati</taxon>
        <taxon>Bacillota</taxon>
        <taxon>Bacilli</taxon>
        <taxon>Bacillales</taxon>
        <taxon>Bacillaceae</taxon>
        <taxon>Peribacillus</taxon>
    </lineage>
</organism>
<dbReference type="Gene3D" id="3.30.300.30">
    <property type="match status" value="1"/>
</dbReference>
<feature type="domain" description="AMP-binding enzyme C-terminal" evidence="5">
    <location>
        <begin position="115"/>
        <end position="190"/>
    </location>
</feature>
<accession>A0A9W4L7E3</accession>
<dbReference type="InterPro" id="IPR042099">
    <property type="entry name" value="ANL_N_sf"/>
</dbReference>
<evidence type="ECO:0000256" key="1">
    <source>
        <dbReference type="ARBA" id="ARBA00006432"/>
    </source>
</evidence>
<evidence type="ECO:0000256" key="3">
    <source>
        <dbReference type="ARBA" id="ARBA00022832"/>
    </source>
</evidence>
<dbReference type="GO" id="GO:0016874">
    <property type="term" value="F:ligase activity"/>
    <property type="evidence" value="ECO:0007669"/>
    <property type="project" value="UniProtKB-KW"/>
</dbReference>
<dbReference type="Proteomes" id="UP000789326">
    <property type="component" value="Unassembled WGS sequence"/>
</dbReference>
<dbReference type="InterPro" id="IPR025110">
    <property type="entry name" value="AMP-bd_C"/>
</dbReference>
<evidence type="ECO:0000313" key="7">
    <source>
        <dbReference type="Proteomes" id="UP000789326"/>
    </source>
</evidence>
<dbReference type="SUPFAM" id="SSF56801">
    <property type="entry name" value="Acetyl-CoA synthetase-like"/>
    <property type="match status" value="1"/>
</dbReference>
<dbReference type="Pfam" id="PF13193">
    <property type="entry name" value="AMP-binding_C"/>
    <property type="match status" value="1"/>
</dbReference>
<sequence>MISLIRSEFDDLSEKEKYRMKAKAGYPIIGSEVRVIHDNGEEVAHDGVDIGELIVRSHGVMLGYWKNEEATSQTLRNGWLHTGDMATIDENGNVDIVDRKKDIIISGGENISSIEVEGVLYEHPEILEAAVIAVPHEKWGETPHAFIVLKTGVELTEDDIKAFTREKLAHFKSVTSVSFVDELPKTASGKIQKIHLRNDYWESKGKTGRFVN</sequence>
<protein>
    <submittedName>
        <fullName evidence="6">3-[(3aS,4S,7aS)-7a-methyl-1, 5-dioxo-octahydro-1H-inden-4-yl]propanoyl:CoA ligase</fullName>
        <ecNumber evidence="6">6.2.1.41</ecNumber>
    </submittedName>
</protein>
<keyword evidence="2 6" id="KW-0436">Ligase</keyword>
<name>A0A9W4L7E3_9BACI</name>
<dbReference type="AlphaFoldDB" id="A0A9W4L7E3"/>
<keyword evidence="4" id="KW-0443">Lipid metabolism</keyword>
<dbReference type="GO" id="GO:0006631">
    <property type="term" value="P:fatty acid metabolic process"/>
    <property type="evidence" value="ECO:0007669"/>
    <property type="project" value="UniProtKB-KW"/>
</dbReference>
<dbReference type="InterPro" id="IPR045851">
    <property type="entry name" value="AMP-bd_C_sf"/>
</dbReference>
<dbReference type="PANTHER" id="PTHR43859:SF4">
    <property type="entry name" value="BUTANOATE--COA LIGASE AAE1-RELATED"/>
    <property type="match status" value="1"/>
</dbReference>
<proteinExistence type="inferred from homology"/>
<comment type="similarity">
    <text evidence="1">Belongs to the ATP-dependent AMP-binding enzyme family.</text>
</comment>
<comment type="caution">
    <text evidence="6">The sequence shown here is derived from an EMBL/GenBank/DDBJ whole genome shotgun (WGS) entry which is preliminary data.</text>
</comment>
<dbReference type="Gene3D" id="3.40.50.12780">
    <property type="entry name" value="N-terminal domain of ligase-like"/>
    <property type="match status" value="1"/>
</dbReference>
<reference evidence="6" key="1">
    <citation type="submission" date="2021-11" db="EMBL/GenBank/DDBJ databases">
        <authorList>
            <person name="Bulgarelli D."/>
        </authorList>
    </citation>
    <scope>NUCLEOTIDE SEQUENCE</scope>
    <source>
        <strain evidence="6">Bi133</strain>
    </source>
</reference>
<keyword evidence="3" id="KW-0276">Fatty acid metabolism</keyword>
<evidence type="ECO:0000313" key="6">
    <source>
        <dbReference type="EMBL" id="CAH0304891.1"/>
    </source>
</evidence>
<dbReference type="EMBL" id="CAKKMG010000115">
    <property type="protein sequence ID" value="CAH0304891.1"/>
    <property type="molecule type" value="Genomic_DNA"/>
</dbReference>